<gene>
    <name evidence="2" type="primary">Dsim\GD13064</name>
    <name evidence="2" type="ORF">Dsimw501_GD13064</name>
</gene>
<feature type="domain" description="DUF4781" evidence="1">
    <location>
        <begin position="153"/>
        <end position="457"/>
    </location>
</feature>
<dbReference type="GO" id="GO:0007616">
    <property type="term" value="P:long-term memory"/>
    <property type="evidence" value="ECO:0007669"/>
    <property type="project" value="EnsemblMetazoa"/>
</dbReference>
<dbReference type="Proteomes" id="UP000035880">
    <property type="component" value="Chromosome 3L"/>
</dbReference>
<name>A0A0J9RQU0_DROSI</name>
<dbReference type="GO" id="GO:0009306">
    <property type="term" value="P:protein secretion"/>
    <property type="evidence" value="ECO:0007669"/>
    <property type="project" value="EnsemblMetazoa"/>
</dbReference>
<proteinExistence type="predicted"/>
<dbReference type="GO" id="GO:0005829">
    <property type="term" value="C:cytosol"/>
    <property type="evidence" value="ECO:0007669"/>
    <property type="project" value="EnsemblMetazoa"/>
</dbReference>
<dbReference type="EMBL" id="CM002912">
    <property type="protein sequence ID" value="KMY98072.1"/>
    <property type="molecule type" value="Genomic_DNA"/>
</dbReference>
<sequence>MADSIGNREVNRTAREVQQNFAESLGYAEEIIWDLLSHEQPGVLRGKLCQLIRDSPPPETAKETEKDKKIRLKHNADNERARQIIFDAVWEQRELDLPIIYSIVHYFAGLTAYNCFPGKYTNRQSLTAIIYVMVVADETDVNRAEDSRVFSVHPVFRARRCITGSSGTSSDSSNCCNLFIDELGRVYQNWDMYVTTNELPAGVMVAPERGIYRLVRDQVRLDKYTTPAGTTNRKVLGYLDTGSAIGGFFAACVPIAALLTLPVSAPLMGAAGVVGLASAGYAATRSGSKLVDRSQHEQSINVTDRDARGHWLGVAGGTVGLAAAGATTVLTTATNAGHEVGAITQLTVNSMNISSIVVSGTGVANGVLDLILKANDGDEISGMDVLQLSASLVLLTHSVYNFKLASTIINETSNANIADYRRNLSNRQRRTFDKAAKETVRMKGSTRGKLDIIRNVNEISPQEFNDLFKINKNLNQDGVRYSFAPDGKGFLLNGEVQTTGAELRASVQHNQGGNVLGKVSQPIPGSHAGSGRLQLGGVNQVSRLIGPLPTSHPRQEPSTYAAGVFALELSSVIVGGVVFVLEKYGKIIFEHVINAESFESLINTMANQLDPEVFDYIMQLTRTFMDSMLEDLTSVLKFYISTESVLYRILVYIVRNFANIQYSVIKDHTGEIIAAVRAYFMSLNPNAFPGLLQRCPNCIGYFSICPL</sequence>
<evidence type="ECO:0000313" key="2">
    <source>
        <dbReference type="EMBL" id="KMY98072.1"/>
    </source>
</evidence>
<dbReference type="InterPro" id="IPR031962">
    <property type="entry name" value="DUF4781"/>
</dbReference>
<dbReference type="OrthoDB" id="6512497at2759"/>
<dbReference type="AlphaFoldDB" id="A0A0J9RQU0"/>
<accession>A0A0J9RQU0</accession>
<reference evidence="2" key="3">
    <citation type="submission" date="2015-04" db="EMBL/GenBank/DDBJ databases">
        <authorList>
            <consortium name="FlyBase"/>
        </authorList>
    </citation>
    <scope>NUCLEOTIDE SEQUENCE</scope>
    <source>
        <strain evidence="2">W501</strain>
    </source>
</reference>
<dbReference type="PANTHER" id="PTHR21115">
    <property type="entry name" value="GH06117P-RELATED"/>
    <property type="match status" value="1"/>
</dbReference>
<dbReference type="Bgee" id="FBgn0184786">
    <property type="expression patterns" value="Expressed in adult organism and 3 other cell types or tissues"/>
</dbReference>
<reference evidence="2" key="1">
    <citation type="journal article" date="2013" name="Genome Res.">
        <title>A second-generation assembly of the Drosophila simulans genome provides new insights into patterns of lineage-specific divergence.</title>
        <authorList>
            <person name="Hu T.T."/>
            <person name="Eisen M.B."/>
            <person name="Thornton K.R."/>
            <person name="Andolfatto P."/>
        </authorList>
    </citation>
    <scope>NUCLEOTIDE SEQUENCE [LARGE SCALE GENOMIC DNA]</scope>
    <source>
        <strain evidence="2">W501</strain>
    </source>
</reference>
<dbReference type="PANTHER" id="PTHR21115:SF0">
    <property type="entry name" value="GH06117P-RELATED"/>
    <property type="match status" value="1"/>
</dbReference>
<reference evidence="2" key="2">
    <citation type="submission" date="2014-06" db="EMBL/GenBank/DDBJ databases">
        <authorList>
            <person name="Hu T."/>
            <person name="Eisen M.B."/>
            <person name="Thornton K.R."/>
            <person name="Andolfatto P."/>
        </authorList>
    </citation>
    <scope>NUCLEOTIDE SEQUENCE</scope>
    <source>
        <strain evidence="2">W501</strain>
    </source>
</reference>
<dbReference type="Pfam" id="PF16013">
    <property type="entry name" value="DUF4781"/>
    <property type="match status" value="1"/>
</dbReference>
<organism evidence="2">
    <name type="scientific">Drosophila simulans</name>
    <name type="common">Fruit fly</name>
    <dbReference type="NCBI Taxonomy" id="7240"/>
    <lineage>
        <taxon>Eukaryota</taxon>
        <taxon>Metazoa</taxon>
        <taxon>Ecdysozoa</taxon>
        <taxon>Arthropoda</taxon>
        <taxon>Hexapoda</taxon>
        <taxon>Insecta</taxon>
        <taxon>Pterygota</taxon>
        <taxon>Neoptera</taxon>
        <taxon>Endopterygota</taxon>
        <taxon>Diptera</taxon>
        <taxon>Brachycera</taxon>
        <taxon>Muscomorpha</taxon>
        <taxon>Ephydroidea</taxon>
        <taxon>Drosophilidae</taxon>
        <taxon>Drosophila</taxon>
        <taxon>Sophophora</taxon>
    </lineage>
</organism>
<protein>
    <submittedName>
        <fullName evidence="2">Uncharacterized protein, isoform B</fullName>
    </submittedName>
</protein>
<evidence type="ECO:0000259" key="1">
    <source>
        <dbReference type="Pfam" id="PF16013"/>
    </source>
</evidence>